<keyword evidence="6" id="KW-1185">Reference proteome</keyword>
<feature type="chain" id="PRO_5035900020" description="Saposin B-type domain-containing protein" evidence="3">
    <location>
        <begin position="21"/>
        <end position="199"/>
    </location>
</feature>
<keyword evidence="3" id="KW-0732">Signal</keyword>
<organism evidence="5 6">
    <name type="scientific">Owenia fusiformis</name>
    <name type="common">Polychaete worm</name>
    <dbReference type="NCBI Taxonomy" id="6347"/>
    <lineage>
        <taxon>Eukaryota</taxon>
        <taxon>Metazoa</taxon>
        <taxon>Spiralia</taxon>
        <taxon>Lophotrochozoa</taxon>
        <taxon>Annelida</taxon>
        <taxon>Polychaeta</taxon>
        <taxon>Sedentaria</taxon>
        <taxon>Canalipalpata</taxon>
        <taxon>Sabellida</taxon>
        <taxon>Oweniida</taxon>
        <taxon>Oweniidae</taxon>
        <taxon>Owenia</taxon>
    </lineage>
</organism>
<evidence type="ECO:0000313" key="6">
    <source>
        <dbReference type="Proteomes" id="UP000749559"/>
    </source>
</evidence>
<keyword evidence="1" id="KW-1015">Disulfide bond</keyword>
<sequence length="199" mass="23339">MYWSNTFVVYCLLVFHKSLGKLEVPRGFNQEGYCYACLCVVNEIEGDLGELKHDDPDLESKVYETMDTICAGRHYVSYEYIPPKMVKLCQYITEKDPESMEDLLLEHYKTENRQLKELEKVLCVDLIETCLEDSPSRSEYETRNREQRGSTKARVVNMDGSEKEFDVPLANSQEDIDKKKKERAERKKKAEEIEKKEEL</sequence>
<reference evidence="5" key="1">
    <citation type="submission" date="2022-03" db="EMBL/GenBank/DDBJ databases">
        <authorList>
            <person name="Martin C."/>
        </authorList>
    </citation>
    <scope>NUCLEOTIDE SEQUENCE</scope>
</reference>
<feature type="compositionally biased region" description="Basic and acidic residues" evidence="2">
    <location>
        <begin position="135"/>
        <end position="149"/>
    </location>
</feature>
<feature type="compositionally biased region" description="Basic and acidic residues" evidence="2">
    <location>
        <begin position="175"/>
        <end position="199"/>
    </location>
</feature>
<feature type="signal peptide" evidence="3">
    <location>
        <begin position="1"/>
        <end position="20"/>
    </location>
</feature>
<protein>
    <recommendedName>
        <fullName evidence="4">Saposin B-type domain-containing protein</fullName>
    </recommendedName>
</protein>
<feature type="domain" description="Saposin B-type" evidence="4">
    <location>
        <begin position="30"/>
        <end position="134"/>
    </location>
</feature>
<evidence type="ECO:0000259" key="4">
    <source>
        <dbReference type="PROSITE" id="PS50015"/>
    </source>
</evidence>
<evidence type="ECO:0000313" key="5">
    <source>
        <dbReference type="EMBL" id="CAH1794090.1"/>
    </source>
</evidence>
<dbReference type="AlphaFoldDB" id="A0A8S4PII0"/>
<evidence type="ECO:0000256" key="1">
    <source>
        <dbReference type="ARBA" id="ARBA00023157"/>
    </source>
</evidence>
<feature type="region of interest" description="Disordered" evidence="2">
    <location>
        <begin position="135"/>
        <end position="199"/>
    </location>
</feature>
<evidence type="ECO:0000256" key="3">
    <source>
        <dbReference type="SAM" id="SignalP"/>
    </source>
</evidence>
<comment type="caution">
    <text evidence="5">The sequence shown here is derived from an EMBL/GenBank/DDBJ whole genome shotgun (WGS) entry which is preliminary data.</text>
</comment>
<dbReference type="EMBL" id="CAIIXF020000009">
    <property type="protein sequence ID" value="CAH1794090.1"/>
    <property type="molecule type" value="Genomic_DNA"/>
</dbReference>
<accession>A0A8S4PII0</accession>
<dbReference type="Proteomes" id="UP000749559">
    <property type="component" value="Unassembled WGS sequence"/>
</dbReference>
<dbReference type="InterPro" id="IPR008139">
    <property type="entry name" value="SaposinB_dom"/>
</dbReference>
<dbReference type="PROSITE" id="PS50015">
    <property type="entry name" value="SAP_B"/>
    <property type="match status" value="1"/>
</dbReference>
<proteinExistence type="predicted"/>
<evidence type="ECO:0000256" key="2">
    <source>
        <dbReference type="SAM" id="MobiDB-lite"/>
    </source>
</evidence>
<name>A0A8S4PII0_OWEFU</name>
<gene>
    <name evidence="5" type="ORF">OFUS_LOCUS18854</name>
</gene>